<dbReference type="AlphaFoldDB" id="A0A8J6F7X4"/>
<keyword evidence="3" id="KW-0282">Flagellum</keyword>
<dbReference type="InterPro" id="IPR037662">
    <property type="entry name" value="CFAP68/107"/>
</dbReference>
<evidence type="ECO:0000313" key="10">
    <source>
        <dbReference type="EMBL" id="KAG9482170.1"/>
    </source>
</evidence>
<comment type="subunit">
    <text evidence="8">Microtubule inner protein component of sperm flagellar doublet microtubules.</text>
</comment>
<dbReference type="EMBL" id="WNTK01000006">
    <property type="protein sequence ID" value="KAG9482171.1"/>
    <property type="molecule type" value="Genomic_DNA"/>
</dbReference>
<keyword evidence="2" id="KW-0963">Cytoplasm</keyword>
<dbReference type="InterPro" id="IPR009524">
    <property type="entry name" value="CFAP68"/>
</dbReference>
<organism evidence="10 11">
    <name type="scientific">Eleutherodactylus coqui</name>
    <name type="common">Puerto Rican coqui</name>
    <dbReference type="NCBI Taxonomy" id="57060"/>
    <lineage>
        <taxon>Eukaryota</taxon>
        <taxon>Metazoa</taxon>
        <taxon>Chordata</taxon>
        <taxon>Craniata</taxon>
        <taxon>Vertebrata</taxon>
        <taxon>Euteleostomi</taxon>
        <taxon>Amphibia</taxon>
        <taxon>Batrachia</taxon>
        <taxon>Anura</taxon>
        <taxon>Neobatrachia</taxon>
        <taxon>Hyloidea</taxon>
        <taxon>Eleutherodactylidae</taxon>
        <taxon>Eleutherodactylinae</taxon>
        <taxon>Eleutherodactylus</taxon>
        <taxon>Eleutherodactylus</taxon>
    </lineage>
</organism>
<evidence type="ECO:0000256" key="8">
    <source>
        <dbReference type="ARBA" id="ARBA00046435"/>
    </source>
</evidence>
<evidence type="ECO:0000256" key="5">
    <source>
        <dbReference type="ARBA" id="ARBA00023212"/>
    </source>
</evidence>
<evidence type="ECO:0000256" key="1">
    <source>
        <dbReference type="ARBA" id="ARBA00004611"/>
    </source>
</evidence>
<sequence length="127" mass="15065">MAHFGTDLKADGHGEAWVDITPERKFKQYGWRCTTKEDAYCNKTLIGNWNEERYDLCKLEERKPMPSQFAHYYETSYHAEYLRNSDSAGKQDFKREPHFYPGHQPELTPPQCRPPQKSCYMMDYGRS</sequence>
<evidence type="ECO:0000256" key="7">
    <source>
        <dbReference type="ARBA" id="ARBA00035003"/>
    </source>
</evidence>
<dbReference type="GO" id="GO:0005930">
    <property type="term" value="C:axoneme"/>
    <property type="evidence" value="ECO:0007669"/>
    <property type="project" value="UniProtKB-ARBA"/>
</dbReference>
<keyword evidence="6" id="KW-0966">Cell projection</keyword>
<comment type="caution">
    <text evidence="10">The sequence shown here is derived from an EMBL/GenBank/DDBJ whole genome shotgun (WGS) entry which is preliminary data.</text>
</comment>
<evidence type="ECO:0000256" key="2">
    <source>
        <dbReference type="ARBA" id="ARBA00022490"/>
    </source>
</evidence>
<name>A0A8J6F7X4_ELECQ</name>
<evidence type="ECO:0000256" key="9">
    <source>
        <dbReference type="SAM" id="MobiDB-lite"/>
    </source>
</evidence>
<proteinExistence type="predicted"/>
<accession>A0A8J6F7X4</accession>
<dbReference type="GO" id="GO:0005634">
    <property type="term" value="C:nucleus"/>
    <property type="evidence" value="ECO:0007669"/>
    <property type="project" value="InterPro"/>
</dbReference>
<keyword evidence="11" id="KW-1185">Reference proteome</keyword>
<comment type="function">
    <text evidence="7">Microtubule inner protein (MIP) part of the dynein-decorated doublet microtubules (DMTs) in cilia axoneme, which is required for motile cilia beating.</text>
</comment>
<dbReference type="PANTHER" id="PTHR31180">
    <property type="entry name" value="CILIA- AND FLAGELLA-ASSOCIATED PROTEIN 107-RELATED"/>
    <property type="match status" value="1"/>
</dbReference>
<keyword evidence="4" id="KW-0969">Cilium</keyword>
<comment type="subcellular location">
    <subcellularLocation>
        <location evidence="1">Cytoplasm</location>
        <location evidence="1">Cytoskeleton</location>
        <location evidence="1">Flagellum axoneme</location>
    </subcellularLocation>
</comment>
<feature type="region of interest" description="Disordered" evidence="9">
    <location>
        <begin position="89"/>
        <end position="115"/>
    </location>
</feature>
<dbReference type="Pfam" id="PF06608">
    <property type="entry name" value="CFAP68"/>
    <property type="match status" value="1"/>
</dbReference>
<evidence type="ECO:0000256" key="6">
    <source>
        <dbReference type="ARBA" id="ARBA00023273"/>
    </source>
</evidence>
<evidence type="ECO:0000313" key="11">
    <source>
        <dbReference type="Proteomes" id="UP000770717"/>
    </source>
</evidence>
<gene>
    <name evidence="10" type="ORF">GDO78_011066</name>
</gene>
<evidence type="ECO:0000256" key="4">
    <source>
        <dbReference type="ARBA" id="ARBA00023069"/>
    </source>
</evidence>
<feature type="compositionally biased region" description="Basic and acidic residues" evidence="9">
    <location>
        <begin position="89"/>
        <end position="98"/>
    </location>
</feature>
<dbReference type="EMBL" id="WNTK01000006">
    <property type="protein sequence ID" value="KAG9482170.1"/>
    <property type="molecule type" value="Genomic_DNA"/>
</dbReference>
<dbReference type="OrthoDB" id="9970063at2759"/>
<dbReference type="GO" id="GO:0030317">
    <property type="term" value="P:flagellated sperm motility"/>
    <property type="evidence" value="ECO:0007669"/>
    <property type="project" value="InterPro"/>
</dbReference>
<keyword evidence="5" id="KW-0206">Cytoskeleton</keyword>
<evidence type="ECO:0000256" key="3">
    <source>
        <dbReference type="ARBA" id="ARBA00022846"/>
    </source>
</evidence>
<reference evidence="10" key="1">
    <citation type="thesis" date="2020" institute="ProQuest LLC" country="789 East Eisenhower Parkway, Ann Arbor, MI, USA">
        <title>Comparative Genomics and Chromosome Evolution.</title>
        <authorList>
            <person name="Mudd A.B."/>
        </authorList>
    </citation>
    <scope>NUCLEOTIDE SEQUENCE</scope>
    <source>
        <strain evidence="10">HN-11 Male</strain>
        <tissue evidence="10">Kidney and liver</tissue>
    </source>
</reference>
<dbReference type="PANTHER" id="PTHR31180:SF3">
    <property type="entry name" value="EXPRESSED SEQUENCE EH456644"/>
    <property type="match status" value="1"/>
</dbReference>
<protein>
    <submittedName>
        <fullName evidence="10">Uncharacterized protein</fullName>
    </submittedName>
</protein>
<dbReference type="Proteomes" id="UP000770717">
    <property type="component" value="Unassembled WGS sequence"/>
</dbReference>